<gene>
    <name evidence="1" type="ORF">OPR82_16535</name>
</gene>
<organism evidence="1 2">
    <name type="scientific">Ochrobactrum chromiisoli</name>
    <dbReference type="NCBI Taxonomy" id="2993941"/>
    <lineage>
        <taxon>Bacteria</taxon>
        <taxon>Pseudomonadati</taxon>
        <taxon>Pseudomonadota</taxon>
        <taxon>Alphaproteobacteria</taxon>
        <taxon>Hyphomicrobiales</taxon>
        <taxon>Brucellaceae</taxon>
        <taxon>Brucella/Ochrobactrum group</taxon>
        <taxon>Ochrobactrum</taxon>
    </lineage>
</organism>
<dbReference type="RefSeq" id="WP_265986075.1">
    <property type="nucleotide sequence ID" value="NZ_JAPHAV010000010.1"/>
</dbReference>
<reference evidence="1 2" key="1">
    <citation type="submission" date="2022-11" db="EMBL/GenBank/DDBJ databases">
        <title>Brucella sp. YY2X, whole genome shotgun sequencing project.</title>
        <authorList>
            <person name="Yang Y."/>
        </authorList>
    </citation>
    <scope>NUCLEOTIDE SEQUENCE [LARGE SCALE GENOMIC DNA]</scope>
    <source>
        <strain evidence="1 2">YY2X</strain>
    </source>
</reference>
<accession>A0ABT3QRV2</accession>
<proteinExistence type="predicted"/>
<dbReference type="InterPro" id="IPR009734">
    <property type="entry name" value="Myoviridae_GpU"/>
</dbReference>
<dbReference type="EMBL" id="JAPHAV010000010">
    <property type="protein sequence ID" value="MCX2698349.1"/>
    <property type="molecule type" value="Genomic_DNA"/>
</dbReference>
<comment type="caution">
    <text evidence="1">The sequence shown here is derived from an EMBL/GenBank/DDBJ whole genome shotgun (WGS) entry which is preliminary data.</text>
</comment>
<dbReference type="Pfam" id="PF06995">
    <property type="entry name" value="Phage_P2_GpU"/>
    <property type="match status" value="1"/>
</dbReference>
<protein>
    <submittedName>
        <fullName evidence="1">Phage tail protein</fullName>
    </submittedName>
</protein>
<name>A0ABT3QRV2_9HYPH</name>
<sequence length="183" mass="19659">MSTPTFGMTFTRPNDEPLPVLGADFSKILLIETSNDASASEYPEDTLAVDTRPFSIDSMQRTASADIASKALIGAFPAKEFTGEGDDEITLSGQILPTRIGGLNELEIAHGMRRSGTKFPLQRGDGTRLGWFAITRITENHTDLTLDGVGFVVKHTIVMTKVQPDAGAGQQVITGLLSLFGIF</sequence>
<evidence type="ECO:0000313" key="2">
    <source>
        <dbReference type="Proteomes" id="UP001301216"/>
    </source>
</evidence>
<evidence type="ECO:0000313" key="1">
    <source>
        <dbReference type="EMBL" id="MCX2698349.1"/>
    </source>
</evidence>
<dbReference type="Proteomes" id="UP001301216">
    <property type="component" value="Unassembled WGS sequence"/>
</dbReference>
<keyword evidence="2" id="KW-1185">Reference proteome</keyword>